<dbReference type="STRING" id="29170.A0A368GBS5"/>
<proteinExistence type="predicted"/>
<organism evidence="2 3">
    <name type="scientific">Ancylostoma caninum</name>
    <name type="common">Dog hookworm</name>
    <dbReference type="NCBI Taxonomy" id="29170"/>
    <lineage>
        <taxon>Eukaryota</taxon>
        <taxon>Metazoa</taxon>
        <taxon>Ecdysozoa</taxon>
        <taxon>Nematoda</taxon>
        <taxon>Chromadorea</taxon>
        <taxon>Rhabditida</taxon>
        <taxon>Rhabditina</taxon>
        <taxon>Rhabditomorpha</taxon>
        <taxon>Strongyloidea</taxon>
        <taxon>Ancylostomatidae</taxon>
        <taxon>Ancylostomatinae</taxon>
        <taxon>Ancylostoma</taxon>
    </lineage>
</organism>
<keyword evidence="3" id="KW-1185">Reference proteome</keyword>
<evidence type="ECO:0000313" key="3">
    <source>
        <dbReference type="Proteomes" id="UP000252519"/>
    </source>
</evidence>
<reference evidence="2 3" key="1">
    <citation type="submission" date="2014-10" db="EMBL/GenBank/DDBJ databases">
        <title>Draft genome of the hookworm Ancylostoma caninum.</title>
        <authorList>
            <person name="Mitreva M."/>
        </authorList>
    </citation>
    <scope>NUCLEOTIDE SEQUENCE [LARGE SCALE GENOMIC DNA]</scope>
    <source>
        <strain evidence="2 3">Baltimore</strain>
    </source>
</reference>
<feature type="region of interest" description="Disordered" evidence="1">
    <location>
        <begin position="1"/>
        <end position="82"/>
    </location>
</feature>
<evidence type="ECO:0000256" key="1">
    <source>
        <dbReference type="SAM" id="MobiDB-lite"/>
    </source>
</evidence>
<gene>
    <name evidence="2" type="ORF">ANCCAN_12200</name>
</gene>
<dbReference type="EMBL" id="JOJR01000220">
    <property type="protein sequence ID" value="RCN41821.1"/>
    <property type="molecule type" value="Genomic_DNA"/>
</dbReference>
<sequence>MDKLERRLARLWRRMRGGKRRERRSKKGESSPQLNRGEIASNTKQRHDDKKDPKDMVALPRRIHSKHEKPVPNGAAPRRDPPSQDIALALIRLYAYARLKSLQNSIVAGSTSLKSNESTTTDQENLESFKPLERLSFLSSLPQLSLNRFESREFDKMCLSRDSGYLTGSPWEFSSSSETLRRPKSPPVIRPRKRVAEVAPQSKRRFYASHGDILHRVDSSTQTLETIESFLSKNVYKSKCVTSLFEAADAGLDALIDDVLAEFDRWFVGRKMLVVASELHFSVPLAKRSRKLELILKQQMLRSLLENNRRILYLRGKSEVLPVHMAEARTEENIINDLNLQAVQGVYQRCYHKLLPFVHSETPSWHAPYWKLSEPPVLPQKSAFLLEDDCTKLRTHSFISFNIIGLSIFGIGHQSHDMLA</sequence>
<protein>
    <submittedName>
        <fullName evidence="2">Uncharacterized protein</fullName>
    </submittedName>
</protein>
<feature type="compositionally biased region" description="Basic and acidic residues" evidence="1">
    <location>
        <begin position="45"/>
        <end position="55"/>
    </location>
</feature>
<comment type="caution">
    <text evidence="2">The sequence shown here is derived from an EMBL/GenBank/DDBJ whole genome shotgun (WGS) entry which is preliminary data.</text>
</comment>
<dbReference type="Proteomes" id="UP000252519">
    <property type="component" value="Unassembled WGS sequence"/>
</dbReference>
<name>A0A368GBS5_ANCCA</name>
<accession>A0A368GBS5</accession>
<dbReference type="AlphaFoldDB" id="A0A368GBS5"/>
<evidence type="ECO:0000313" key="2">
    <source>
        <dbReference type="EMBL" id="RCN41821.1"/>
    </source>
</evidence>
<feature type="compositionally biased region" description="Basic residues" evidence="1">
    <location>
        <begin position="9"/>
        <end position="26"/>
    </location>
</feature>
<dbReference type="OrthoDB" id="5859184at2759"/>